<name>A0ACC2WHL7_9TREE</name>
<evidence type="ECO:0000313" key="1">
    <source>
        <dbReference type="EMBL" id="KAJ9110547.1"/>
    </source>
</evidence>
<proteinExistence type="predicted"/>
<dbReference type="Proteomes" id="UP001230649">
    <property type="component" value="Unassembled WGS sequence"/>
</dbReference>
<sequence length="1099" mass="120542">MAAVLLPPTFHNSFWSNQDYFRTGLEVLMRKLQEGCDENMEIGVFIKAQAQHYRQLSRSILNETPSLPLVSSTTQDNPSTLQTTLTTIHSSAVTAQAEHYARLADDLEFRVARDFERWSAAHRNRVMMASDEALGSGAKGDRGLVGRYEALGLEVAKMKQNYLGKARVADDLEEDARFAPHFQPQAQATPHQTVPPKNLTPALPSSPRLASIKERAQPTSPTTTLRRTGTVAERINEKLRAATTLRRTPGGSHGGGSISSLKGIGEQMLSMSLADSKAIDTPTSGLPPSTGGAGKGDYIMLAGLMMPVMKLFELLPQLQHYLATSLPPDVVSEDPSQRTEAKQEAKPTNGNTADDEKPGLLASGISGVDPNREGDGALRSRTRMTVLGSYDCCLSGTELREWLLRHVEGFGNDPARGSEAGAALVKWGLVGRIGVGRGWQDDEETFYHLKDAAFDTSPFAIESLKNHIRASEPASKTSAQAAPTTSAPSLPSLSTASSLVRSYLPALTSLPNALTASSEGEVPHVKARKEAKIADEEYRAGVDELEMMRLRVEEWVEKGLKTWERWERERLGSVKTVLGQYHLTVSTLPGRMQAWTDDVKVAVEAFKPDVDFRAMIENNRIGNFRPTPHIYESLDSEIPEVSFGIDLRKWAGSNWKSILRDSGNEKPNGSGPGSVPPAFMALLKGLEMKYPEIPDDLRRKSWIFLVDLRETHELRERLNDPLVPLADMLDEVAKFNAPVIAATVKLWLLELNPPVCGYDAYEACKSLYAKRSDDPSNDRVPSALSEIMGRLSGVQIMVLDTLFAHLQELVRGTKTDEEDSVYLSKLALSLGRVILRPATESAVTLQDRTPSRLFTDLFHHHSEVFPPLVERAQRALDRPMPVRKRTRPVDQRISRSRLSESGEDGVLLLKNLQATPVSAVEEKPYEEVGERRASVPRDVAEGAPEDENVSPTDDVLGDYTREDDHTPTWPNQSQHPPRRTKHLAQSTPPVTRRSMDEDAPVTPVATGVRLSRARPMSVHREKLGDDTVLADGETSLQRAGSGEARAVRGPRGARGPRPGPGKLGSVDLTSSPGGARPASPSIKDRIAHLESRGGGDRFV</sequence>
<protein>
    <submittedName>
        <fullName evidence="1">Uncharacterized protein</fullName>
    </submittedName>
</protein>
<reference evidence="1" key="1">
    <citation type="submission" date="2023-04" db="EMBL/GenBank/DDBJ databases">
        <title>Draft Genome sequencing of Naganishia species isolated from polar environments using Oxford Nanopore Technology.</title>
        <authorList>
            <person name="Leo P."/>
            <person name="Venkateswaran K."/>
        </authorList>
    </citation>
    <scope>NUCLEOTIDE SEQUENCE</scope>
    <source>
        <strain evidence="1">MNA-CCFEE 5262</strain>
    </source>
</reference>
<dbReference type="EMBL" id="JASBWS010000023">
    <property type="protein sequence ID" value="KAJ9110547.1"/>
    <property type="molecule type" value="Genomic_DNA"/>
</dbReference>
<gene>
    <name evidence="1" type="ORF">QFC20_002875</name>
</gene>
<organism evidence="1 2">
    <name type="scientific">Naganishia adeliensis</name>
    <dbReference type="NCBI Taxonomy" id="92952"/>
    <lineage>
        <taxon>Eukaryota</taxon>
        <taxon>Fungi</taxon>
        <taxon>Dikarya</taxon>
        <taxon>Basidiomycota</taxon>
        <taxon>Agaricomycotina</taxon>
        <taxon>Tremellomycetes</taxon>
        <taxon>Filobasidiales</taxon>
        <taxon>Filobasidiaceae</taxon>
        <taxon>Naganishia</taxon>
    </lineage>
</organism>
<evidence type="ECO:0000313" key="2">
    <source>
        <dbReference type="Proteomes" id="UP001230649"/>
    </source>
</evidence>
<keyword evidence="2" id="KW-1185">Reference proteome</keyword>
<comment type="caution">
    <text evidence="1">The sequence shown here is derived from an EMBL/GenBank/DDBJ whole genome shotgun (WGS) entry which is preliminary data.</text>
</comment>
<accession>A0ACC2WHL7</accession>